<dbReference type="InterPro" id="IPR009480">
    <property type="entry name" value="Equine_IAV_S2"/>
</dbReference>
<protein>
    <submittedName>
        <fullName evidence="2">S2 protein</fullName>
    </submittedName>
</protein>
<dbReference type="Pfam" id="PF06502">
    <property type="entry name" value="Equine_IAV_S2"/>
    <property type="match status" value="1"/>
</dbReference>
<reference evidence="2" key="1">
    <citation type="submission" date="2016-02" db="EMBL/GenBank/DDBJ databases">
        <title>Massive parallel sequencing of EIAV proviral genomes.</title>
        <authorList>
            <person name="Capomaccio S."/>
            <person name="Katia C."/>
            <person name="Passamonti F."/>
            <person name="Coletti M."/>
            <person name="Autorino G."/>
        </authorList>
    </citation>
    <scope>NUCLEOTIDE SEQUENCE</scope>
    <source>
        <strain evidence="2">SA</strain>
    </source>
</reference>
<feature type="compositionally biased region" description="Polar residues" evidence="1">
    <location>
        <begin position="10"/>
        <end position="33"/>
    </location>
</feature>
<evidence type="ECO:0000256" key="1">
    <source>
        <dbReference type="SAM" id="MobiDB-lite"/>
    </source>
</evidence>
<name>A0A097PUJ4_9RETR</name>
<evidence type="ECO:0000313" key="2">
    <source>
        <dbReference type="EMBL" id="AIU56820.2"/>
    </source>
</evidence>
<accession>A0A097PUJ4</accession>
<feature type="region of interest" description="Disordered" evidence="1">
    <location>
        <begin position="1"/>
        <end position="33"/>
    </location>
</feature>
<proteinExistence type="predicted"/>
<sequence length="70" mass="7912">MGLFGKGVTWSASPSMGESQGESKPLLCSNQNPKVRDQKKGIIRYFSLTVMIAVIKPRWLREETQDTKKK</sequence>
<dbReference type="EMBL" id="KM247555">
    <property type="protein sequence ID" value="AIU56820.2"/>
    <property type="molecule type" value="Genomic_DNA"/>
</dbReference>
<organism evidence="2">
    <name type="scientific">Equine infectious anemia virus</name>
    <dbReference type="NCBI Taxonomy" id="11665"/>
    <lineage>
        <taxon>Viruses</taxon>
        <taxon>Riboviria</taxon>
        <taxon>Pararnavirae</taxon>
        <taxon>Artverviricota</taxon>
        <taxon>Revtraviricetes</taxon>
        <taxon>Ortervirales</taxon>
        <taxon>Retroviridae</taxon>
        <taxon>Orthoretrovirinae</taxon>
        <taxon>Lentivirus</taxon>
        <taxon>Lentivirus equinfane</taxon>
    </lineage>
</organism>